<gene>
    <name evidence="2" type="ORF">PV08_04311</name>
</gene>
<dbReference type="RefSeq" id="XP_016237336.1">
    <property type="nucleotide sequence ID" value="XM_016378659.1"/>
</dbReference>
<dbReference type="HOGENOM" id="CLU_1294413_0_0_1"/>
<evidence type="ECO:0000313" key="2">
    <source>
        <dbReference type="EMBL" id="KIW17120.1"/>
    </source>
</evidence>
<dbReference type="GeneID" id="27331394"/>
<dbReference type="OrthoDB" id="10442437at2759"/>
<accession>A0A0D2BET4</accession>
<protein>
    <submittedName>
        <fullName evidence="2">Uncharacterized protein</fullName>
    </submittedName>
</protein>
<feature type="compositionally biased region" description="Basic and acidic residues" evidence="1">
    <location>
        <begin position="147"/>
        <end position="162"/>
    </location>
</feature>
<dbReference type="Proteomes" id="UP000053328">
    <property type="component" value="Unassembled WGS sequence"/>
</dbReference>
<proteinExistence type="predicted"/>
<evidence type="ECO:0000256" key="1">
    <source>
        <dbReference type="SAM" id="MobiDB-lite"/>
    </source>
</evidence>
<dbReference type="VEuPathDB" id="FungiDB:PV08_04311"/>
<dbReference type="AlphaFoldDB" id="A0A0D2BET4"/>
<organism evidence="2 3">
    <name type="scientific">Exophiala spinifera</name>
    <dbReference type="NCBI Taxonomy" id="91928"/>
    <lineage>
        <taxon>Eukaryota</taxon>
        <taxon>Fungi</taxon>
        <taxon>Dikarya</taxon>
        <taxon>Ascomycota</taxon>
        <taxon>Pezizomycotina</taxon>
        <taxon>Eurotiomycetes</taxon>
        <taxon>Chaetothyriomycetidae</taxon>
        <taxon>Chaetothyriales</taxon>
        <taxon>Herpotrichiellaceae</taxon>
        <taxon>Exophiala</taxon>
    </lineage>
</organism>
<keyword evidence="3" id="KW-1185">Reference proteome</keyword>
<name>A0A0D2BET4_9EURO</name>
<feature type="region of interest" description="Disordered" evidence="1">
    <location>
        <begin position="123"/>
        <end position="213"/>
    </location>
</feature>
<dbReference type="EMBL" id="KN847494">
    <property type="protein sequence ID" value="KIW17120.1"/>
    <property type="molecule type" value="Genomic_DNA"/>
</dbReference>
<reference evidence="2 3" key="1">
    <citation type="submission" date="2015-01" db="EMBL/GenBank/DDBJ databases">
        <title>The Genome Sequence of Exophiala spinifera CBS89968.</title>
        <authorList>
            <consortium name="The Broad Institute Genomics Platform"/>
            <person name="Cuomo C."/>
            <person name="de Hoog S."/>
            <person name="Gorbushina A."/>
            <person name="Stielow B."/>
            <person name="Teixiera M."/>
            <person name="Abouelleil A."/>
            <person name="Chapman S.B."/>
            <person name="Priest M."/>
            <person name="Young S.K."/>
            <person name="Wortman J."/>
            <person name="Nusbaum C."/>
            <person name="Birren B."/>
        </authorList>
    </citation>
    <scope>NUCLEOTIDE SEQUENCE [LARGE SCALE GENOMIC DNA]</scope>
    <source>
        <strain evidence="2 3">CBS 89968</strain>
    </source>
</reference>
<sequence>MCGPPEESIRQSLKDIFQTEDIIRAIIAGRSLEEVSSTFGIPAWQITLRIANFGSQAVQLAAFRCAEPIGGACEIHCTNVISFTERQSKVVAMEAMAGMMTGMEYPWALLMAECNCARAIAESDEDESSTGDGSVGDRGLFAKSQKAAKEDGANGAKDEGKAKGKTVTGEAGVKKGGAHAGTAAEGKKSPILVLNFPPTGKARPVKHTHAPPA</sequence>
<feature type="compositionally biased region" description="Basic residues" evidence="1">
    <location>
        <begin position="203"/>
        <end position="213"/>
    </location>
</feature>
<evidence type="ECO:0000313" key="3">
    <source>
        <dbReference type="Proteomes" id="UP000053328"/>
    </source>
</evidence>